<feature type="region of interest" description="Disordered" evidence="1">
    <location>
        <begin position="60"/>
        <end position="101"/>
    </location>
</feature>
<dbReference type="Proteomes" id="UP000242287">
    <property type="component" value="Unassembled WGS sequence"/>
</dbReference>
<protein>
    <submittedName>
        <fullName evidence="2">Uncharacterized protein</fullName>
    </submittedName>
</protein>
<evidence type="ECO:0000313" key="3">
    <source>
        <dbReference type="Proteomes" id="UP000242287"/>
    </source>
</evidence>
<name>A0A2A9N7T2_9AGAR</name>
<feature type="compositionally biased region" description="Polar residues" evidence="1">
    <location>
        <begin position="71"/>
        <end position="89"/>
    </location>
</feature>
<sequence length="233" mass="25695">MKGISSKAKITNSKQEADKTRKGNTPNTHHLQKLLNDMNKDNGMQIMREIHKISERDKLANAKQKLVKSNEAPNPTPTSYTKKAQTTPNAKDPRKDGAGGWKTVGTNKISRATILPPPPNVFKFFVMDDENTLPSPKQTDEELTDALNNIISENVEWLLALGSNHVKTANWSKDPKAIMVTVTPSKPLALKVQPLSALTPIFDSTSLTTALGYSGPQHLYSSPRRATYSSSYQ</sequence>
<reference evidence="2 3" key="1">
    <citation type="submission" date="2014-02" db="EMBL/GenBank/DDBJ databases">
        <title>Transposable element dynamics among asymbiotic and ectomycorrhizal Amanita fungi.</title>
        <authorList>
            <consortium name="DOE Joint Genome Institute"/>
            <person name="Hess J."/>
            <person name="Skrede I."/>
            <person name="Wolfe B."/>
            <person name="LaButti K."/>
            <person name="Ohm R.A."/>
            <person name="Grigoriev I.V."/>
            <person name="Pringle A."/>
        </authorList>
    </citation>
    <scope>NUCLEOTIDE SEQUENCE [LARGE SCALE GENOMIC DNA]</scope>
    <source>
        <strain evidence="2 3">SKay4041</strain>
    </source>
</reference>
<proteinExistence type="predicted"/>
<dbReference type="EMBL" id="KZ302176">
    <property type="protein sequence ID" value="PFH46605.1"/>
    <property type="molecule type" value="Genomic_DNA"/>
</dbReference>
<dbReference type="AlphaFoldDB" id="A0A2A9N7T2"/>
<accession>A0A2A9N7T2</accession>
<evidence type="ECO:0000313" key="2">
    <source>
        <dbReference type="EMBL" id="PFH46605.1"/>
    </source>
</evidence>
<gene>
    <name evidence="2" type="ORF">AMATHDRAFT_7620</name>
</gene>
<keyword evidence="3" id="KW-1185">Reference proteome</keyword>
<organism evidence="2 3">
    <name type="scientific">Amanita thiersii Skay4041</name>
    <dbReference type="NCBI Taxonomy" id="703135"/>
    <lineage>
        <taxon>Eukaryota</taxon>
        <taxon>Fungi</taxon>
        <taxon>Dikarya</taxon>
        <taxon>Basidiomycota</taxon>
        <taxon>Agaricomycotina</taxon>
        <taxon>Agaricomycetes</taxon>
        <taxon>Agaricomycetidae</taxon>
        <taxon>Agaricales</taxon>
        <taxon>Pluteineae</taxon>
        <taxon>Amanitaceae</taxon>
        <taxon>Amanita</taxon>
    </lineage>
</organism>
<evidence type="ECO:0000256" key="1">
    <source>
        <dbReference type="SAM" id="MobiDB-lite"/>
    </source>
</evidence>
<feature type="region of interest" description="Disordered" evidence="1">
    <location>
        <begin position="1"/>
        <end position="30"/>
    </location>
</feature>